<keyword evidence="17" id="KW-1185">Reference proteome</keyword>
<evidence type="ECO:0000256" key="8">
    <source>
        <dbReference type="ARBA" id="ARBA00022839"/>
    </source>
</evidence>
<keyword evidence="3 14" id="KW-0479">Metal-binding</keyword>
<dbReference type="InterPro" id="IPR014140">
    <property type="entry name" value="DNA_helicase_suAddB"/>
</dbReference>
<organism evidence="16 17">
    <name type="scientific">Sporolactobacillus shoreae</name>
    <dbReference type="NCBI Taxonomy" id="1465501"/>
    <lineage>
        <taxon>Bacteria</taxon>
        <taxon>Bacillati</taxon>
        <taxon>Bacillota</taxon>
        <taxon>Bacilli</taxon>
        <taxon>Bacillales</taxon>
        <taxon>Sporolactobacillaceae</taxon>
        <taxon>Sporolactobacillus</taxon>
    </lineage>
</organism>
<comment type="similarity">
    <text evidence="14">Belongs to the helicase family. AddB/RexB type 1 subfamily.</text>
</comment>
<name>A0A4Z0GJW8_9BACL</name>
<dbReference type="GO" id="GO:0008409">
    <property type="term" value="F:5'-3' exonuclease activity"/>
    <property type="evidence" value="ECO:0007669"/>
    <property type="project" value="UniProtKB-UniRule"/>
</dbReference>
<keyword evidence="13 14" id="KW-0234">DNA repair</keyword>
<dbReference type="GO" id="GO:0004386">
    <property type="term" value="F:helicase activity"/>
    <property type="evidence" value="ECO:0007669"/>
    <property type="project" value="UniProtKB-KW"/>
</dbReference>
<keyword evidence="9 14" id="KW-0067">ATP-binding</keyword>
<feature type="domain" description="UvrD-like helicase C-terminal" evidence="15">
    <location>
        <begin position="275"/>
        <end position="582"/>
    </location>
</feature>
<dbReference type="GO" id="GO:0003690">
    <property type="term" value="F:double-stranded DNA binding"/>
    <property type="evidence" value="ECO:0007669"/>
    <property type="project" value="UniProtKB-UniRule"/>
</dbReference>
<dbReference type="SUPFAM" id="SSF52540">
    <property type="entry name" value="P-loop containing nucleoside triphosphate hydrolases"/>
    <property type="match status" value="2"/>
</dbReference>
<feature type="binding site" evidence="14">
    <location>
        <position position="797"/>
    </location>
    <ligand>
        <name>[4Fe-4S] cluster</name>
        <dbReference type="ChEBI" id="CHEBI:49883"/>
    </ligand>
</feature>
<dbReference type="Pfam" id="PF12705">
    <property type="entry name" value="PDDEXK_1"/>
    <property type="match status" value="1"/>
</dbReference>
<dbReference type="PANTHER" id="PTHR30591:SF1">
    <property type="entry name" value="RECBCD ENZYME SUBUNIT RECC"/>
    <property type="match status" value="1"/>
</dbReference>
<keyword evidence="12 14" id="KW-0238">DNA-binding</keyword>
<keyword evidence="4 14" id="KW-0547">Nucleotide-binding</keyword>
<dbReference type="Gene3D" id="6.10.140.1030">
    <property type="match status" value="1"/>
</dbReference>
<protein>
    <recommendedName>
        <fullName evidence="14">ATP-dependent helicase/deoxyribonuclease subunit B</fullName>
        <ecNumber evidence="14">3.1.-.-</ecNumber>
    </recommendedName>
    <alternativeName>
        <fullName evidence="14">ATP-dependent helicase/nuclease subunit AddB</fullName>
    </alternativeName>
</protein>
<accession>A0A4Z0GJW8</accession>
<evidence type="ECO:0000313" key="16">
    <source>
        <dbReference type="EMBL" id="TGA97131.1"/>
    </source>
</evidence>
<evidence type="ECO:0000256" key="6">
    <source>
        <dbReference type="ARBA" id="ARBA00022801"/>
    </source>
</evidence>
<evidence type="ECO:0000256" key="3">
    <source>
        <dbReference type="ARBA" id="ARBA00022723"/>
    </source>
</evidence>
<dbReference type="InterPro" id="IPR027417">
    <property type="entry name" value="P-loop_NTPase"/>
</dbReference>
<evidence type="ECO:0000256" key="7">
    <source>
        <dbReference type="ARBA" id="ARBA00022806"/>
    </source>
</evidence>
<comment type="miscellaneous">
    <text evidence="14">Despite having conserved helicase domains, this subunit does not have helicase activity.</text>
</comment>
<dbReference type="Proteomes" id="UP000298347">
    <property type="component" value="Unassembled WGS sequence"/>
</dbReference>
<dbReference type="Pfam" id="PF21445">
    <property type="entry name" value="ADDB_N"/>
    <property type="match status" value="1"/>
</dbReference>
<dbReference type="GO" id="GO:0046872">
    <property type="term" value="F:metal ion binding"/>
    <property type="evidence" value="ECO:0007669"/>
    <property type="project" value="UniProtKB-KW"/>
</dbReference>
<keyword evidence="10 14" id="KW-0408">Iron</keyword>
<gene>
    <name evidence="14 16" type="primary">addB</name>
    <name evidence="16" type="ORF">E4665_12965</name>
</gene>
<dbReference type="PANTHER" id="PTHR30591">
    <property type="entry name" value="RECBCD ENZYME SUBUNIT RECC"/>
    <property type="match status" value="1"/>
</dbReference>
<dbReference type="HAMAP" id="MF_01452">
    <property type="entry name" value="AddB_type1"/>
    <property type="match status" value="1"/>
</dbReference>
<evidence type="ECO:0000256" key="11">
    <source>
        <dbReference type="ARBA" id="ARBA00023014"/>
    </source>
</evidence>
<evidence type="ECO:0000259" key="15">
    <source>
        <dbReference type="PROSITE" id="PS51217"/>
    </source>
</evidence>
<dbReference type="PROSITE" id="PS51217">
    <property type="entry name" value="UVRD_HELICASE_CTER"/>
    <property type="match status" value="1"/>
</dbReference>
<feature type="binding site" evidence="14">
    <location>
        <position position="1121"/>
    </location>
    <ligand>
        <name>[4Fe-4S] cluster</name>
        <dbReference type="ChEBI" id="CHEBI:49883"/>
    </ligand>
</feature>
<dbReference type="InterPro" id="IPR049035">
    <property type="entry name" value="ADDB_N"/>
</dbReference>
<keyword evidence="11 14" id="KW-0411">Iron-sulfur</keyword>
<keyword evidence="6 14" id="KW-0378">Hydrolase</keyword>
<feature type="binding site" evidence="14">
    <location>
        <position position="1118"/>
    </location>
    <ligand>
        <name>[4Fe-4S] cluster</name>
        <dbReference type="ChEBI" id="CHEBI:49883"/>
    </ligand>
</feature>
<comment type="cofactor">
    <cofactor evidence="14">
        <name>[4Fe-4S] cluster</name>
        <dbReference type="ChEBI" id="CHEBI:49883"/>
    </cofactor>
    <text evidence="14">Binds 1 [4Fe-4S] cluster.</text>
</comment>
<comment type="function">
    <text evidence="14">The heterodimer acts as both an ATP-dependent DNA helicase and an ATP-dependent, dual-direction single-stranded exonuclease. Recognizes the chi site generating a DNA molecule suitable for the initiation of homologous recombination. The AddB subunit has 5' -&gt; 3' nuclease activity but not helicase activity.</text>
</comment>
<dbReference type="InterPro" id="IPR014017">
    <property type="entry name" value="DNA_helicase_UvrD-like_C"/>
</dbReference>
<evidence type="ECO:0000256" key="5">
    <source>
        <dbReference type="ARBA" id="ARBA00022763"/>
    </source>
</evidence>
<keyword evidence="8 14" id="KW-0269">Exonuclease</keyword>
<evidence type="ECO:0000256" key="12">
    <source>
        <dbReference type="ARBA" id="ARBA00023125"/>
    </source>
</evidence>
<dbReference type="InterPro" id="IPR011604">
    <property type="entry name" value="PDDEXK-like_dom_sf"/>
</dbReference>
<keyword evidence="2 14" id="KW-0540">Nuclease</keyword>
<dbReference type="OrthoDB" id="9758506at2"/>
<feature type="binding site" evidence="14">
    <location>
        <position position="1127"/>
    </location>
    <ligand>
        <name>[4Fe-4S] cluster</name>
        <dbReference type="ChEBI" id="CHEBI:49883"/>
    </ligand>
</feature>
<evidence type="ECO:0000313" key="17">
    <source>
        <dbReference type="Proteomes" id="UP000298347"/>
    </source>
</evidence>
<sequence length="1161" mass="131305">MSVRFILGRPGTGKTALCMEEVRTRLRENPSGSPLIYIVPEHMTFGMEYAFAGTPGLGGMTRLNVYSMPRLALRVLQQSGGMTRIHLNSVGLAMLLRKVVEENKKVLRLFRKASEQTGFYSLLGDTIAEFKHYCLTPEQIATQSESAPADDLLLKDKLHDLSVVYQSFEEALEGKYVDSDDYLNLMAGKIAETKFLREAEVWIDGFQTMTPEEQLVVAQLMGACRRVTVILGSDKAYDRLPDEFSAFRHPALLYLQLKEAAENQHLTVEPILTKNEVVRAKTSGLRALNLNFGDHAVKEGTSSEGIVLTEAVNRREEVEQAARNLIGLARDRNLHFRDITVLVRDLDSYRDLIETVFTDYGIPIFIDRKKSMKHHPLIELIRSVLETLQQNWHYEPVFRCVKTDLLIPAGSDLKGAREAMDQLENYVMAYGIYGEKKWTDKEPWTYHVYRGLSENEVESTDREQDAQKKINYWRKIVAEPLAWLAGQLKEAQDVRRKCEALYEFLIRLSVPAKLEHLAQKAEKDQRLEESREHGQAWKAVIDLFDQCVEGAGNAKISGELFTQIIGSGLDSLEFALVPPAFDQVLVGSMDRMRSSNPRAVFLLGVNEGVIPSKPSEQGLFSGDDRKTLEEGGMHVADDDDGQMAWENELIFRALSMPEERLYLSYPLASEGGEALKASPLVGRLRRLFPDLPVRLALSEPRSLPESEQIGFINSPRKTISYLATQIREWRRGYGISDIWWDAYNWFTPQTNWGPKAKKILSGLFSRNDEHLSKAMARDLYGNTIQASVSRMELFSACPFSQFASYGLRLREREVFQLAAPDIGQLFHLAVKKMTEEIMKNHGDWGELSPEDCDRLAARTVDAIAPRLQRQILSSSGRYRYLQRKLEQVVARVARVMSRHARVSGFTPVSLELPFGPGQPVPPLAFSLDNGCKMEIVGRIDRVDKAEDANHRLLLRIIDYKSGAKDLNLNDVYYGLALQMLAYLDVAITNSKHWLGTQAEPAGVLYFHMHNPSLIQDKKISSEAVEDELYKTFKMKGLLLEDEEALKLTDLLPSGGHSEVAPFGIKRDGSYYKGSSLATPEQFGALRNYAKDRMTEIGEKITDGDVRIAPFKLKERIPCTFCPYRPVCQFDQSQPGNAFRQLKKIPDEHILKELTEKGGKDS</sequence>
<comment type="subunit">
    <text evidence="14">Heterodimer of AddA and AddB.</text>
</comment>
<dbReference type="Gene3D" id="3.40.50.300">
    <property type="entry name" value="P-loop containing nucleotide triphosphate hydrolases"/>
    <property type="match status" value="3"/>
</dbReference>
<evidence type="ECO:0000256" key="1">
    <source>
        <dbReference type="ARBA" id="ARBA00022485"/>
    </source>
</evidence>
<dbReference type="RefSeq" id="WP_135349222.1">
    <property type="nucleotide sequence ID" value="NZ_SRJD01000016.1"/>
</dbReference>
<comment type="caution">
    <text evidence="16">The sequence shown here is derived from an EMBL/GenBank/DDBJ whole genome shotgun (WGS) entry which is preliminary data.</text>
</comment>
<dbReference type="GO" id="GO:0005524">
    <property type="term" value="F:ATP binding"/>
    <property type="evidence" value="ECO:0007669"/>
    <property type="project" value="UniProtKB-UniRule"/>
</dbReference>
<dbReference type="GO" id="GO:0051539">
    <property type="term" value="F:4 iron, 4 sulfur cluster binding"/>
    <property type="evidence" value="ECO:0007669"/>
    <property type="project" value="UniProtKB-KW"/>
</dbReference>
<evidence type="ECO:0000256" key="2">
    <source>
        <dbReference type="ARBA" id="ARBA00022722"/>
    </source>
</evidence>
<evidence type="ECO:0000256" key="13">
    <source>
        <dbReference type="ARBA" id="ARBA00023204"/>
    </source>
</evidence>
<dbReference type="GO" id="GO:0000724">
    <property type="term" value="P:double-strand break repair via homologous recombination"/>
    <property type="evidence" value="ECO:0007669"/>
    <property type="project" value="UniProtKB-UniRule"/>
</dbReference>
<evidence type="ECO:0000256" key="4">
    <source>
        <dbReference type="ARBA" id="ARBA00022741"/>
    </source>
</evidence>
<dbReference type="Gene3D" id="3.90.320.10">
    <property type="match status" value="1"/>
</dbReference>
<proteinExistence type="inferred from homology"/>
<dbReference type="InterPro" id="IPR038726">
    <property type="entry name" value="PDDEXK_AddAB-type"/>
</dbReference>
<comment type="cofactor">
    <cofactor evidence="14">
        <name>Mg(2+)</name>
        <dbReference type="ChEBI" id="CHEBI:18420"/>
    </cofactor>
</comment>
<reference evidence="16 17" key="1">
    <citation type="journal article" date="2015" name="Int. J. Syst. Evol. Microbiol.">
        <title>Sporolactobacillus shoreae sp. nov. and Sporolactobacillus spathodeae sp. nov., two spore-forming lactic acid bacteria isolated from tree barks in Thailand.</title>
        <authorList>
            <person name="Thamacharoensuk T."/>
            <person name="Kitahara M."/>
            <person name="Ohkuma M."/>
            <person name="Thongchul N."/>
            <person name="Tanasupawat S."/>
        </authorList>
    </citation>
    <scope>NUCLEOTIDE SEQUENCE [LARGE SCALE GENOMIC DNA]</scope>
    <source>
        <strain evidence="16 17">BK92</strain>
    </source>
</reference>
<dbReference type="EMBL" id="SRJD01000016">
    <property type="protein sequence ID" value="TGA97131.1"/>
    <property type="molecule type" value="Genomic_DNA"/>
</dbReference>
<dbReference type="EC" id="3.1.-.-" evidence="14"/>
<dbReference type="NCBIfam" id="TIGR02773">
    <property type="entry name" value="addB_Gpos"/>
    <property type="match status" value="1"/>
</dbReference>
<dbReference type="AlphaFoldDB" id="A0A4Z0GJW8"/>
<keyword evidence="5 14" id="KW-0227">DNA damage</keyword>
<evidence type="ECO:0000256" key="10">
    <source>
        <dbReference type="ARBA" id="ARBA00023004"/>
    </source>
</evidence>
<keyword evidence="1 14" id="KW-0004">4Fe-4S</keyword>
<evidence type="ECO:0000256" key="14">
    <source>
        <dbReference type="HAMAP-Rule" id="MF_01452"/>
    </source>
</evidence>
<keyword evidence="7 14" id="KW-0347">Helicase</keyword>
<evidence type="ECO:0000256" key="9">
    <source>
        <dbReference type="ARBA" id="ARBA00022840"/>
    </source>
</evidence>